<name>A0A846QSJ8_9FLAO</name>
<dbReference type="InterPro" id="IPR011611">
    <property type="entry name" value="PfkB_dom"/>
</dbReference>
<proteinExistence type="inferred from homology"/>
<dbReference type="Pfam" id="PF00294">
    <property type="entry name" value="PfkB"/>
    <property type="match status" value="1"/>
</dbReference>
<evidence type="ECO:0000256" key="2">
    <source>
        <dbReference type="ARBA" id="ARBA00022679"/>
    </source>
</evidence>
<accession>A0A846QSJ8</accession>
<dbReference type="InterPro" id="IPR029056">
    <property type="entry name" value="Ribokinase-like"/>
</dbReference>
<dbReference type="GO" id="GO:0008673">
    <property type="term" value="F:2-dehydro-3-deoxygluconokinase activity"/>
    <property type="evidence" value="ECO:0007669"/>
    <property type="project" value="UniProtKB-EC"/>
</dbReference>
<evidence type="ECO:0000256" key="3">
    <source>
        <dbReference type="ARBA" id="ARBA00022777"/>
    </source>
</evidence>
<sequence length="335" mass="37105">MSFLCFGEIMLRLTPNDKHDKIFKSNMFQANYAGSESNVASSLALLGNQVQFVSKLPNNQLGDSAISSLQSYGVDTSSIIAGGNRIGTYFIELGSSIRPSKVLYDRTGSAISEIKENEFDWNILLKGKKWLFVSGITPALSKQCLLETIKIVKTAKTLGVKVSFDMNYRRTLWSSSKKARSCFDQILENTDLLFGNIGVLKDVYNMDFKGSDDIEKTIEAISLTKKQFGIAKLAFTCRNHLSASLNEISGVYLEGNGVLVSKRYTVNILDRFGTGDAFAAAFLHATEKKWDSQKRLEYAAAAFALKHTINGDQHLSNENEIIHIMNGNISGHVLR</sequence>
<evidence type="ECO:0000256" key="1">
    <source>
        <dbReference type="ARBA" id="ARBA00010688"/>
    </source>
</evidence>
<dbReference type="PANTHER" id="PTHR43320">
    <property type="entry name" value="SUGAR KINASE"/>
    <property type="match status" value="1"/>
</dbReference>
<keyword evidence="6" id="KW-1185">Reference proteome</keyword>
<dbReference type="EC" id="2.7.1.45" evidence="5"/>
<organism evidence="5 6">
    <name type="scientific">Saonia flava</name>
    <dbReference type="NCBI Taxonomy" id="523696"/>
    <lineage>
        <taxon>Bacteria</taxon>
        <taxon>Pseudomonadati</taxon>
        <taxon>Bacteroidota</taxon>
        <taxon>Flavobacteriia</taxon>
        <taxon>Flavobacteriales</taxon>
        <taxon>Flavobacteriaceae</taxon>
        <taxon>Saonia</taxon>
    </lineage>
</organism>
<keyword evidence="2 5" id="KW-0808">Transferase</keyword>
<comment type="similarity">
    <text evidence="1">Belongs to the carbohydrate kinase PfkB family.</text>
</comment>
<dbReference type="InterPro" id="IPR052700">
    <property type="entry name" value="Carb_kinase_PfkB-like"/>
</dbReference>
<feature type="domain" description="Carbohydrate kinase PfkB" evidence="4">
    <location>
        <begin position="4"/>
        <end position="307"/>
    </location>
</feature>
<dbReference type="EMBL" id="JAATJJ010000001">
    <property type="protein sequence ID" value="NJB71946.1"/>
    <property type="molecule type" value="Genomic_DNA"/>
</dbReference>
<reference evidence="5 6" key="1">
    <citation type="submission" date="2020-03" db="EMBL/GenBank/DDBJ databases">
        <title>Genomic Encyclopedia of Type Strains, Phase IV (KMG-IV): sequencing the most valuable type-strain genomes for metagenomic binning, comparative biology and taxonomic classification.</title>
        <authorList>
            <person name="Goeker M."/>
        </authorList>
    </citation>
    <scope>NUCLEOTIDE SEQUENCE [LARGE SCALE GENOMIC DNA]</scope>
    <source>
        <strain evidence="5 6">DSM 29762</strain>
    </source>
</reference>
<dbReference type="CDD" id="cd01166">
    <property type="entry name" value="KdgK"/>
    <property type="match status" value="1"/>
</dbReference>
<comment type="caution">
    <text evidence="5">The sequence shown here is derived from an EMBL/GenBank/DDBJ whole genome shotgun (WGS) entry which is preliminary data.</text>
</comment>
<dbReference type="PANTHER" id="PTHR43320:SF2">
    <property type="entry name" value="2-DEHYDRO-3-DEOXYGLUCONOKINASE_2-DEHYDRO-3-DEOXYGALACTONOKINASE"/>
    <property type="match status" value="1"/>
</dbReference>
<dbReference type="RefSeq" id="WP_167964216.1">
    <property type="nucleotide sequence ID" value="NZ_JAATJJ010000001.1"/>
</dbReference>
<dbReference type="SUPFAM" id="SSF53613">
    <property type="entry name" value="Ribokinase-like"/>
    <property type="match status" value="1"/>
</dbReference>
<dbReference type="Gene3D" id="3.40.1190.20">
    <property type="match status" value="1"/>
</dbReference>
<dbReference type="AlphaFoldDB" id="A0A846QSJ8"/>
<evidence type="ECO:0000313" key="6">
    <source>
        <dbReference type="Proteomes" id="UP000590442"/>
    </source>
</evidence>
<protein>
    <submittedName>
        <fullName evidence="5">2-dehydro-3-deoxygluconokinase</fullName>
        <ecNumber evidence="5">2.7.1.45</ecNumber>
    </submittedName>
</protein>
<evidence type="ECO:0000313" key="5">
    <source>
        <dbReference type="EMBL" id="NJB71946.1"/>
    </source>
</evidence>
<dbReference type="Proteomes" id="UP000590442">
    <property type="component" value="Unassembled WGS sequence"/>
</dbReference>
<gene>
    <name evidence="5" type="ORF">GGR42_002408</name>
</gene>
<evidence type="ECO:0000259" key="4">
    <source>
        <dbReference type="Pfam" id="PF00294"/>
    </source>
</evidence>
<keyword evidence="3 5" id="KW-0418">Kinase</keyword>